<evidence type="ECO:0000313" key="2">
    <source>
        <dbReference type="EMBL" id="PIL18561.1"/>
    </source>
</evidence>
<keyword evidence="1" id="KW-0472">Membrane</keyword>
<dbReference type="AlphaFoldDB" id="A0A2G8RAU4"/>
<feature type="transmembrane region" description="Helical" evidence="1">
    <location>
        <begin position="61"/>
        <end position="83"/>
    </location>
</feature>
<keyword evidence="3" id="KW-1185">Reference proteome</keyword>
<dbReference type="EMBL" id="AWWI01000121">
    <property type="protein sequence ID" value="PIL18561.1"/>
    <property type="molecule type" value="Genomic_DNA"/>
</dbReference>
<evidence type="ECO:0000256" key="1">
    <source>
        <dbReference type="SAM" id="Phobius"/>
    </source>
</evidence>
<gene>
    <name evidence="2" type="ORF">P775_18475</name>
</gene>
<sequence length="87" mass="9109">MTQKICGSIFNICFNTERPKNVTAVPVAMENSIRVPKSDTSQVFAPGQPERLGLIQKASMMLVGTGSAAIAAPVATAAALPLFCVTE</sequence>
<keyword evidence="1" id="KW-1133">Transmembrane helix</keyword>
<keyword evidence="1" id="KW-0812">Transmembrane</keyword>
<proteinExistence type="predicted"/>
<protein>
    <submittedName>
        <fullName evidence="2">Uncharacterized protein</fullName>
    </submittedName>
</protein>
<accession>A0A2G8RAU4</accession>
<comment type="caution">
    <text evidence="2">The sequence shown here is derived from an EMBL/GenBank/DDBJ whole genome shotgun (WGS) entry which is preliminary data.</text>
</comment>
<evidence type="ECO:0000313" key="3">
    <source>
        <dbReference type="Proteomes" id="UP000231259"/>
    </source>
</evidence>
<organism evidence="2 3">
    <name type="scientific">Puniceibacterium antarcticum</name>
    <dbReference type="NCBI Taxonomy" id="1206336"/>
    <lineage>
        <taxon>Bacteria</taxon>
        <taxon>Pseudomonadati</taxon>
        <taxon>Pseudomonadota</taxon>
        <taxon>Alphaproteobacteria</taxon>
        <taxon>Rhodobacterales</taxon>
        <taxon>Paracoccaceae</taxon>
        <taxon>Puniceibacterium</taxon>
    </lineage>
</organism>
<name>A0A2G8RAU4_9RHOB</name>
<dbReference type="Proteomes" id="UP000231259">
    <property type="component" value="Unassembled WGS sequence"/>
</dbReference>
<reference evidence="2 3" key="1">
    <citation type="submission" date="2013-09" db="EMBL/GenBank/DDBJ databases">
        <title>Genome sequencing of Phaeobacter antarcticus sp. nov. SM1211.</title>
        <authorList>
            <person name="Zhang X.-Y."/>
            <person name="Liu C."/>
            <person name="Chen X.-L."/>
            <person name="Xie B.-B."/>
            <person name="Qin Q.-L."/>
            <person name="Rong J.-C."/>
            <person name="Zhang Y.-Z."/>
        </authorList>
    </citation>
    <scope>NUCLEOTIDE SEQUENCE [LARGE SCALE GENOMIC DNA]</scope>
    <source>
        <strain evidence="2 3">SM1211</strain>
    </source>
</reference>